<keyword evidence="2" id="KW-0805">Transcription regulation</keyword>
<dbReference type="SUPFAM" id="SSF88659">
    <property type="entry name" value="Sigma3 and sigma4 domains of RNA polymerase sigma factors"/>
    <property type="match status" value="1"/>
</dbReference>
<dbReference type="InterPro" id="IPR013249">
    <property type="entry name" value="RNA_pol_sigma70_r4_t2"/>
</dbReference>
<evidence type="ECO:0000256" key="1">
    <source>
        <dbReference type="ARBA" id="ARBA00010641"/>
    </source>
</evidence>
<dbReference type="InterPro" id="IPR013325">
    <property type="entry name" value="RNA_pol_sigma_r2"/>
</dbReference>
<dbReference type="GO" id="GO:0016987">
    <property type="term" value="F:sigma factor activity"/>
    <property type="evidence" value="ECO:0007669"/>
    <property type="project" value="UniProtKB-KW"/>
</dbReference>
<dbReference type="InterPro" id="IPR039425">
    <property type="entry name" value="RNA_pol_sigma-70-like"/>
</dbReference>
<dbReference type="RefSeq" id="WP_106290183.1">
    <property type="nucleotide sequence ID" value="NZ_PVTH01000001.1"/>
</dbReference>
<dbReference type="Pfam" id="PF04542">
    <property type="entry name" value="Sigma70_r2"/>
    <property type="match status" value="1"/>
</dbReference>
<dbReference type="OrthoDB" id="1491902at2"/>
<sequence length="189" mass="21683">MNSSRKVLVADLLDGCRRGDSKTQELLYKVLSNKMLGVCARYARNSYEAEEMLQLGFIKVFRKINDFREEGSFEGWIRRVMVNTAIEVYRKEQKSLGLVDLSDVHDAPQQMFAMDSLEVKDLLAMVQELSVGYRLVFNLYAIEGYSHKEIAQQLGITEGASKSQLSRARAVLREKLSRMEAKKYESNVR</sequence>
<evidence type="ECO:0000259" key="5">
    <source>
        <dbReference type="Pfam" id="PF04542"/>
    </source>
</evidence>
<evidence type="ECO:0000259" key="6">
    <source>
        <dbReference type="Pfam" id="PF08281"/>
    </source>
</evidence>
<keyword evidence="4" id="KW-0804">Transcription</keyword>
<dbReference type="PANTHER" id="PTHR43133:SF46">
    <property type="entry name" value="RNA POLYMERASE SIGMA-70 FACTOR ECF SUBFAMILY"/>
    <property type="match status" value="1"/>
</dbReference>
<feature type="domain" description="RNA polymerase sigma factor 70 region 4 type 2" evidence="6">
    <location>
        <begin position="121"/>
        <end position="170"/>
    </location>
</feature>
<evidence type="ECO:0000313" key="8">
    <source>
        <dbReference type="Proteomes" id="UP000238034"/>
    </source>
</evidence>
<proteinExistence type="inferred from homology"/>
<dbReference type="InterPro" id="IPR013324">
    <property type="entry name" value="RNA_pol_sigma_r3/r4-like"/>
</dbReference>
<dbReference type="AlphaFoldDB" id="A0A2T0UAV2"/>
<feature type="domain" description="RNA polymerase sigma-70 region 2" evidence="5">
    <location>
        <begin position="27"/>
        <end position="94"/>
    </location>
</feature>
<organism evidence="7 8">
    <name type="scientific">Arcticibacter pallidicorallinus</name>
    <dbReference type="NCBI Taxonomy" id="1259464"/>
    <lineage>
        <taxon>Bacteria</taxon>
        <taxon>Pseudomonadati</taxon>
        <taxon>Bacteroidota</taxon>
        <taxon>Sphingobacteriia</taxon>
        <taxon>Sphingobacteriales</taxon>
        <taxon>Sphingobacteriaceae</taxon>
        <taxon>Arcticibacter</taxon>
    </lineage>
</organism>
<dbReference type="GO" id="GO:0006352">
    <property type="term" value="P:DNA-templated transcription initiation"/>
    <property type="evidence" value="ECO:0007669"/>
    <property type="project" value="InterPro"/>
</dbReference>
<dbReference type="CDD" id="cd06171">
    <property type="entry name" value="Sigma70_r4"/>
    <property type="match status" value="1"/>
</dbReference>
<evidence type="ECO:0000256" key="4">
    <source>
        <dbReference type="ARBA" id="ARBA00023163"/>
    </source>
</evidence>
<keyword evidence="3" id="KW-0731">Sigma factor</keyword>
<dbReference type="Pfam" id="PF08281">
    <property type="entry name" value="Sigma70_r4_2"/>
    <property type="match status" value="1"/>
</dbReference>
<dbReference type="InterPro" id="IPR036388">
    <property type="entry name" value="WH-like_DNA-bd_sf"/>
</dbReference>
<keyword evidence="8" id="KW-1185">Reference proteome</keyword>
<dbReference type="InterPro" id="IPR014284">
    <property type="entry name" value="RNA_pol_sigma-70_dom"/>
</dbReference>
<dbReference type="NCBIfam" id="TIGR02937">
    <property type="entry name" value="sigma70-ECF"/>
    <property type="match status" value="1"/>
</dbReference>
<dbReference type="Gene3D" id="1.10.1740.10">
    <property type="match status" value="1"/>
</dbReference>
<dbReference type="Proteomes" id="UP000238034">
    <property type="component" value="Unassembled WGS sequence"/>
</dbReference>
<gene>
    <name evidence="7" type="ORF">B0I27_10120</name>
</gene>
<dbReference type="EMBL" id="PVTH01000001">
    <property type="protein sequence ID" value="PRY55061.1"/>
    <property type="molecule type" value="Genomic_DNA"/>
</dbReference>
<dbReference type="GO" id="GO:0003677">
    <property type="term" value="F:DNA binding"/>
    <property type="evidence" value="ECO:0007669"/>
    <property type="project" value="InterPro"/>
</dbReference>
<evidence type="ECO:0000256" key="3">
    <source>
        <dbReference type="ARBA" id="ARBA00023082"/>
    </source>
</evidence>
<reference evidence="7 8" key="1">
    <citation type="submission" date="2018-03" db="EMBL/GenBank/DDBJ databases">
        <title>Genomic Encyclopedia of Type Strains, Phase III (KMG-III): the genomes of soil and plant-associated and newly described type strains.</title>
        <authorList>
            <person name="Whitman W."/>
        </authorList>
    </citation>
    <scope>NUCLEOTIDE SEQUENCE [LARGE SCALE GENOMIC DNA]</scope>
    <source>
        <strain evidence="7 8">CGMCC 1.9313</strain>
    </source>
</reference>
<accession>A0A2T0UAV2</accession>
<protein>
    <submittedName>
        <fullName evidence="7">RNA polymerase sigma-70 factor (ECF subfamily)</fullName>
    </submittedName>
</protein>
<comment type="caution">
    <text evidence="7">The sequence shown here is derived from an EMBL/GenBank/DDBJ whole genome shotgun (WGS) entry which is preliminary data.</text>
</comment>
<evidence type="ECO:0000313" key="7">
    <source>
        <dbReference type="EMBL" id="PRY55061.1"/>
    </source>
</evidence>
<dbReference type="Gene3D" id="1.10.10.10">
    <property type="entry name" value="Winged helix-like DNA-binding domain superfamily/Winged helix DNA-binding domain"/>
    <property type="match status" value="1"/>
</dbReference>
<dbReference type="SUPFAM" id="SSF88946">
    <property type="entry name" value="Sigma2 domain of RNA polymerase sigma factors"/>
    <property type="match status" value="1"/>
</dbReference>
<dbReference type="PANTHER" id="PTHR43133">
    <property type="entry name" value="RNA POLYMERASE ECF-TYPE SIGMA FACTO"/>
    <property type="match status" value="1"/>
</dbReference>
<name>A0A2T0UAV2_9SPHI</name>
<evidence type="ECO:0000256" key="2">
    <source>
        <dbReference type="ARBA" id="ARBA00023015"/>
    </source>
</evidence>
<comment type="similarity">
    <text evidence="1">Belongs to the sigma-70 factor family. ECF subfamily.</text>
</comment>
<dbReference type="InterPro" id="IPR007627">
    <property type="entry name" value="RNA_pol_sigma70_r2"/>
</dbReference>